<keyword evidence="9 10" id="KW-0066">ATP synthesis</keyword>
<dbReference type="NCBIfam" id="TIGR01146">
    <property type="entry name" value="ATPsyn_F1gamma"/>
    <property type="match status" value="1"/>
</dbReference>
<organism evidence="11 12">
    <name type="scientific">Candidatus Nomurabacteria bacterium RIFCSPLOWO2_02_FULL_42_17</name>
    <dbReference type="NCBI Taxonomy" id="1801789"/>
    <lineage>
        <taxon>Bacteria</taxon>
        <taxon>Candidatus Nomuraibacteriota</taxon>
    </lineage>
</organism>
<dbReference type="HAMAP" id="MF_00815">
    <property type="entry name" value="ATP_synth_gamma_bact"/>
    <property type="match status" value="1"/>
</dbReference>
<evidence type="ECO:0000256" key="7">
    <source>
        <dbReference type="ARBA" id="ARBA00023136"/>
    </source>
</evidence>
<evidence type="ECO:0000256" key="9">
    <source>
        <dbReference type="ARBA" id="ARBA00023310"/>
    </source>
</evidence>
<dbReference type="GO" id="GO:0005524">
    <property type="term" value="F:ATP binding"/>
    <property type="evidence" value="ECO:0007669"/>
    <property type="project" value="UniProtKB-UniRule"/>
</dbReference>
<comment type="subcellular location">
    <subcellularLocation>
        <location evidence="10">Cell membrane</location>
        <topology evidence="10">Peripheral membrane protein</topology>
    </subcellularLocation>
    <subcellularLocation>
        <location evidence="2">Membrane</location>
        <topology evidence="2">Peripheral membrane protein</topology>
    </subcellularLocation>
</comment>
<dbReference type="PANTHER" id="PTHR11693">
    <property type="entry name" value="ATP SYNTHASE GAMMA CHAIN"/>
    <property type="match status" value="1"/>
</dbReference>
<evidence type="ECO:0000256" key="4">
    <source>
        <dbReference type="ARBA" id="ARBA00022448"/>
    </source>
</evidence>
<dbReference type="AlphaFoldDB" id="A0A1F6XTN5"/>
<dbReference type="PANTHER" id="PTHR11693:SF22">
    <property type="entry name" value="ATP SYNTHASE SUBUNIT GAMMA, MITOCHONDRIAL"/>
    <property type="match status" value="1"/>
</dbReference>
<dbReference type="CDD" id="cd12151">
    <property type="entry name" value="F1-ATPase_gamma"/>
    <property type="match status" value="1"/>
</dbReference>
<name>A0A1F6XTN5_9BACT</name>
<keyword evidence="8 10" id="KW-0139">CF(1)</keyword>
<keyword evidence="10" id="KW-1003">Cell membrane</keyword>
<keyword evidence="5 10" id="KW-0375">Hydrogen ion transport</keyword>
<accession>A0A1F6XTN5</accession>
<dbReference type="Proteomes" id="UP000177195">
    <property type="component" value="Unassembled WGS sequence"/>
</dbReference>
<evidence type="ECO:0000313" key="11">
    <source>
        <dbReference type="EMBL" id="OGI97368.1"/>
    </source>
</evidence>
<comment type="subunit">
    <text evidence="10">F-type ATPases have 2 components, CF(1) - the catalytic core - and CF(0) - the membrane proton channel. CF(1) has five subunits: alpha(3), beta(3), gamma(1), delta(1), epsilon(1). CF(0) has three main subunits: a, b and c.</text>
</comment>
<keyword evidence="4 10" id="KW-0813">Transport</keyword>
<dbReference type="GO" id="GO:0046933">
    <property type="term" value="F:proton-transporting ATP synthase activity, rotational mechanism"/>
    <property type="evidence" value="ECO:0007669"/>
    <property type="project" value="UniProtKB-UniRule"/>
</dbReference>
<dbReference type="InterPro" id="IPR000131">
    <property type="entry name" value="ATP_synth_F1_gsu"/>
</dbReference>
<reference evidence="11 12" key="1">
    <citation type="journal article" date="2016" name="Nat. Commun.">
        <title>Thousands of microbial genomes shed light on interconnected biogeochemical processes in an aquifer system.</title>
        <authorList>
            <person name="Anantharaman K."/>
            <person name="Brown C.T."/>
            <person name="Hug L.A."/>
            <person name="Sharon I."/>
            <person name="Castelle C.J."/>
            <person name="Probst A.J."/>
            <person name="Thomas B.C."/>
            <person name="Singh A."/>
            <person name="Wilkins M.J."/>
            <person name="Karaoz U."/>
            <person name="Brodie E.L."/>
            <person name="Williams K.H."/>
            <person name="Hubbard S.S."/>
            <person name="Banfield J.F."/>
        </authorList>
    </citation>
    <scope>NUCLEOTIDE SEQUENCE [LARGE SCALE GENOMIC DNA]</scope>
</reference>
<evidence type="ECO:0000256" key="2">
    <source>
        <dbReference type="ARBA" id="ARBA00004170"/>
    </source>
</evidence>
<dbReference type="Gene3D" id="1.10.287.80">
    <property type="entry name" value="ATP synthase, gamma subunit, helix hairpin domain"/>
    <property type="match status" value="2"/>
</dbReference>
<comment type="function">
    <text evidence="1 10">Produces ATP from ADP in the presence of a proton gradient across the membrane. The gamma chain is believed to be important in regulating ATPase activity and the flow of protons through the CF(0) complex.</text>
</comment>
<dbReference type="GO" id="GO:0042777">
    <property type="term" value="P:proton motive force-driven plasma membrane ATP synthesis"/>
    <property type="evidence" value="ECO:0007669"/>
    <property type="project" value="UniProtKB-UniRule"/>
</dbReference>
<proteinExistence type="inferred from homology"/>
<dbReference type="Pfam" id="PF00231">
    <property type="entry name" value="ATP-synt"/>
    <property type="match status" value="1"/>
</dbReference>
<dbReference type="EMBL" id="MFVN01000011">
    <property type="protein sequence ID" value="OGI97368.1"/>
    <property type="molecule type" value="Genomic_DNA"/>
</dbReference>
<comment type="similarity">
    <text evidence="3 10">Belongs to the ATPase gamma chain family.</text>
</comment>
<evidence type="ECO:0000256" key="10">
    <source>
        <dbReference type="HAMAP-Rule" id="MF_00815"/>
    </source>
</evidence>
<evidence type="ECO:0000313" key="12">
    <source>
        <dbReference type="Proteomes" id="UP000177195"/>
    </source>
</evidence>
<gene>
    <name evidence="10" type="primary">atpG</name>
    <name evidence="11" type="ORF">A3I25_02375</name>
</gene>
<evidence type="ECO:0000256" key="8">
    <source>
        <dbReference type="ARBA" id="ARBA00023196"/>
    </source>
</evidence>
<keyword evidence="6 10" id="KW-0406">Ion transport</keyword>
<dbReference type="GO" id="GO:0005886">
    <property type="term" value="C:plasma membrane"/>
    <property type="evidence" value="ECO:0007669"/>
    <property type="project" value="UniProtKB-SubCell"/>
</dbReference>
<dbReference type="GO" id="GO:0045259">
    <property type="term" value="C:proton-transporting ATP synthase complex"/>
    <property type="evidence" value="ECO:0007669"/>
    <property type="project" value="UniProtKB-KW"/>
</dbReference>
<sequence>MATTKEIKRRIKSVKNTKKITKAMELVAASKMRRAVNQTLSSRAYAGYAWNILQSISQAASEEIYPLFQAREVKKVLAVLITSNKGLCGAYNSQIIKKTIAMLKEESGTQPNFISIGRKGDTALKRLGVNIIASFADLPDNITQKEVIPIASIILDAYKRAEYDRVLILYTDYVTALSQIPRARQLLPIVAEDLTTEVRPQEEFRKSDFGRTLEYLFEPDYHELVPSIVEKLSKMQVYQMLLESIASEQSARMVAMQNASEAAGEMIDEFTLLFNKNRQAAITREISEISAGMTTIG</sequence>
<evidence type="ECO:0000256" key="3">
    <source>
        <dbReference type="ARBA" id="ARBA00007681"/>
    </source>
</evidence>
<dbReference type="InterPro" id="IPR035968">
    <property type="entry name" value="ATP_synth_F1_ATPase_gsu"/>
</dbReference>
<dbReference type="Gene3D" id="3.40.1380.10">
    <property type="match status" value="1"/>
</dbReference>
<keyword evidence="7 10" id="KW-0472">Membrane</keyword>
<evidence type="ECO:0000256" key="1">
    <source>
        <dbReference type="ARBA" id="ARBA00003456"/>
    </source>
</evidence>
<evidence type="ECO:0000256" key="5">
    <source>
        <dbReference type="ARBA" id="ARBA00022781"/>
    </source>
</evidence>
<dbReference type="PRINTS" id="PR00126">
    <property type="entry name" value="ATPASEGAMMA"/>
</dbReference>
<protein>
    <recommendedName>
        <fullName evidence="10">ATP synthase gamma chain</fullName>
    </recommendedName>
    <alternativeName>
        <fullName evidence="10">ATP synthase F1 sector gamma subunit</fullName>
    </alternativeName>
    <alternativeName>
        <fullName evidence="10">F-ATPase gamma subunit</fullName>
    </alternativeName>
</protein>
<dbReference type="SUPFAM" id="SSF52943">
    <property type="entry name" value="ATP synthase (F1-ATPase), gamma subunit"/>
    <property type="match status" value="1"/>
</dbReference>
<evidence type="ECO:0000256" key="6">
    <source>
        <dbReference type="ARBA" id="ARBA00023065"/>
    </source>
</evidence>
<comment type="caution">
    <text evidence="11">The sequence shown here is derived from an EMBL/GenBank/DDBJ whole genome shotgun (WGS) entry which is preliminary data.</text>
</comment>